<evidence type="ECO:0000256" key="2">
    <source>
        <dbReference type="ARBA" id="ARBA00014286"/>
    </source>
</evidence>
<proteinExistence type="inferred from homology"/>
<dbReference type="PANTHER" id="PTHR31571">
    <property type="entry name" value="ALTERED INHERITANCE OF MITOCHONDRIA PROTEIN 6"/>
    <property type="match status" value="1"/>
</dbReference>
<dbReference type="InterPro" id="IPR017946">
    <property type="entry name" value="PLC-like_Pdiesterase_TIM-brl"/>
</dbReference>
<dbReference type="EMBL" id="CDQK01000006">
    <property type="protein sequence ID" value="CEP24716.1"/>
    <property type="molecule type" value="Genomic_DNA"/>
</dbReference>
<reference evidence="6" key="1">
    <citation type="journal article" date="2015" name="J. Biotechnol.">
        <title>The structure of the Cyberlindnera jadinii genome and its relation to Candida utilis analyzed by the occurrence of single nucleotide polymorphisms.</title>
        <authorList>
            <person name="Rupp O."/>
            <person name="Brinkrolf K."/>
            <person name="Buerth C."/>
            <person name="Kunigo M."/>
            <person name="Schneider J."/>
            <person name="Jaenicke S."/>
            <person name="Goesmann A."/>
            <person name="Puehler A."/>
            <person name="Jaeger K.-E."/>
            <person name="Ernst J.F."/>
        </authorList>
    </citation>
    <scope>NUCLEOTIDE SEQUENCE [LARGE SCALE GENOMIC DNA]</scope>
    <source>
        <strain evidence="6">ATCC 18201 / CBS 1600 / BCRC 20928 / JCM 3617 / NBRC 0987 / NRRL Y-1542</strain>
    </source>
</reference>
<protein>
    <recommendedName>
        <fullName evidence="2">Altered inheritance of mitochondria protein 6</fullName>
    </recommendedName>
</protein>
<dbReference type="InterPro" id="IPR051236">
    <property type="entry name" value="HAT_RTT109-like"/>
</dbReference>
<comment type="similarity">
    <text evidence="1">Belongs to the AIM6 family.</text>
</comment>
<keyword evidence="3" id="KW-0732">Signal</keyword>
<dbReference type="GO" id="GO:0006629">
    <property type="term" value="P:lipid metabolic process"/>
    <property type="evidence" value="ECO:0007669"/>
    <property type="project" value="InterPro"/>
</dbReference>
<dbReference type="PANTHER" id="PTHR31571:SF1">
    <property type="entry name" value="ALTERED INHERITANCE OF MITOCHONDRIA PROTEIN 6"/>
    <property type="match status" value="1"/>
</dbReference>
<evidence type="ECO:0000256" key="4">
    <source>
        <dbReference type="SAM" id="Phobius"/>
    </source>
</evidence>
<dbReference type="AlphaFoldDB" id="A0A0H5C8T4"/>
<dbReference type="Proteomes" id="UP000038830">
    <property type="component" value="Unassembled WGS sequence"/>
</dbReference>
<keyword evidence="4" id="KW-0812">Transmembrane</keyword>
<dbReference type="GO" id="GO:0008081">
    <property type="term" value="F:phosphoric diester hydrolase activity"/>
    <property type="evidence" value="ECO:0007669"/>
    <property type="project" value="InterPro"/>
</dbReference>
<evidence type="ECO:0000313" key="5">
    <source>
        <dbReference type="EMBL" id="CEP24716.1"/>
    </source>
</evidence>
<evidence type="ECO:0000256" key="1">
    <source>
        <dbReference type="ARBA" id="ARBA00008858"/>
    </source>
</evidence>
<evidence type="ECO:0000256" key="3">
    <source>
        <dbReference type="ARBA" id="ARBA00022729"/>
    </source>
</evidence>
<dbReference type="SUPFAM" id="SSF51695">
    <property type="entry name" value="PLC-like phosphodiesterases"/>
    <property type="match status" value="1"/>
</dbReference>
<evidence type="ECO:0000313" key="6">
    <source>
        <dbReference type="Proteomes" id="UP000038830"/>
    </source>
</evidence>
<sequence length="396" mass="44832">MSSEKLIPDHHSSTDTPSQREIQLDLFDSAPLKLAIDEESFTAEQLRLQTQQFLRAQRSLRVWKVLTLISTMIGILLVLTTGLVVAFSRNPTFINDFMRWTVDMTPVASQPFKAIPSVAQLNRGKPVLPIHSHNDYWRKTPLFDALELGIQSVEADVWSLRDDEDMLYVGHRVFSLTQYNSLERLYTGPLLELLNSTNPDLTSTSSRQGVFDSDPSKTLYLYIDVKNNPEMVFAKLESHLKPFLERGYLTTYSTTDKQWYHGPITVIVSGEVPVEQISSMSLRTMFIDSPLGDFTQLEEKLHELNNTDPLSTISIMSSASLKKITNSKGMTQGGLTLEERASVKEAIENAHSLGIRTRIWETPSWPLEQRDKVWRDLMNLGIDMINADDLLGAVSL</sequence>
<accession>A0A0H5C8T4</accession>
<keyword evidence="4" id="KW-1133">Transmembrane helix</keyword>
<keyword evidence="4" id="KW-0472">Membrane</keyword>
<gene>
    <name evidence="5" type="ORF">BN1211_5607</name>
</gene>
<organism evidence="5 6">
    <name type="scientific">Cyberlindnera jadinii (strain ATCC 18201 / CBS 1600 / BCRC 20928 / JCM 3617 / NBRC 0987 / NRRL Y-1542)</name>
    <name type="common">Torula yeast</name>
    <name type="synonym">Candida utilis</name>
    <dbReference type="NCBI Taxonomy" id="983966"/>
    <lineage>
        <taxon>Eukaryota</taxon>
        <taxon>Fungi</taxon>
        <taxon>Dikarya</taxon>
        <taxon>Ascomycota</taxon>
        <taxon>Saccharomycotina</taxon>
        <taxon>Saccharomycetes</taxon>
        <taxon>Phaffomycetales</taxon>
        <taxon>Phaffomycetaceae</taxon>
        <taxon>Cyberlindnera</taxon>
    </lineage>
</organism>
<name>A0A0H5C8T4_CYBJN</name>
<feature type="transmembrane region" description="Helical" evidence="4">
    <location>
        <begin position="65"/>
        <end position="87"/>
    </location>
</feature>